<name>A0A2W7TN12_9FLAO</name>
<dbReference type="PROSITE" id="PS00141">
    <property type="entry name" value="ASP_PROTEASE"/>
    <property type="match status" value="1"/>
</dbReference>
<evidence type="ECO:0008006" key="3">
    <source>
        <dbReference type="Google" id="ProtNLM"/>
    </source>
</evidence>
<sequence length="352" mass="40360">MFIYCKNMLALCRSQTIKIFILFFGTTLSYSQNPLTDSDYYKAYNEFSIMDYAKKAFDLDNKICVFLSSSETFDKKMAVVDAFNSPAEMDAGDLFLTYLKHKYNINEIKQIPNIEDKLILSYLYLTSNITLSKQILKENEKLYSERLSFGVLKFIINSEEEIGNDECKVWRDFQILDNSSFKIKDFRTNAITLIAKSVDKLRYKCSNEMLVVTNTKRHFTNEIKVNRFQLKHENGIYRVNLNINNSVNLDFILDSGASVVLIPEDVFSVLVRNGTISKNDILGYKTFTIADGTSSQKPIFKIKSLTIGNITVNNIEATVGEKNSDLLLGQSFIRKFKSIKIDNSSNELIIEN</sequence>
<reference evidence="1 2" key="1">
    <citation type="submission" date="2018-06" db="EMBL/GenBank/DDBJ databases">
        <title>Flavobacterium sp IMCC34762, genome.</title>
        <authorList>
            <person name="Joung Y."/>
            <person name="Cho J."/>
            <person name="Song J."/>
        </authorList>
    </citation>
    <scope>NUCLEOTIDE SEQUENCE [LARGE SCALE GENOMIC DNA]</scope>
    <source>
        <strain evidence="1 2">IMCC34762</strain>
    </source>
</reference>
<dbReference type="CDD" id="cd05483">
    <property type="entry name" value="retropepsin_like_bacteria"/>
    <property type="match status" value="1"/>
</dbReference>
<protein>
    <recommendedName>
        <fullName evidence="3">Peptidase A2 domain-containing protein</fullName>
    </recommendedName>
</protein>
<dbReference type="Gene3D" id="2.40.70.10">
    <property type="entry name" value="Acid Proteases"/>
    <property type="match status" value="1"/>
</dbReference>
<dbReference type="SUPFAM" id="SSF50630">
    <property type="entry name" value="Acid proteases"/>
    <property type="match status" value="1"/>
</dbReference>
<evidence type="ECO:0000313" key="2">
    <source>
        <dbReference type="Proteomes" id="UP000249177"/>
    </source>
</evidence>
<evidence type="ECO:0000313" key="1">
    <source>
        <dbReference type="EMBL" id="PZX91833.1"/>
    </source>
</evidence>
<comment type="caution">
    <text evidence="1">The sequence shown here is derived from an EMBL/GenBank/DDBJ whole genome shotgun (WGS) entry which is preliminary data.</text>
</comment>
<dbReference type="InterPro" id="IPR021109">
    <property type="entry name" value="Peptidase_aspartic_dom_sf"/>
</dbReference>
<proteinExistence type="predicted"/>
<dbReference type="Proteomes" id="UP000249177">
    <property type="component" value="Unassembled WGS sequence"/>
</dbReference>
<organism evidence="1 2">
    <name type="scientific">Flavobacterium aquariorum</name>
    <dbReference type="NCBI Taxonomy" id="2217670"/>
    <lineage>
        <taxon>Bacteria</taxon>
        <taxon>Pseudomonadati</taxon>
        <taxon>Bacteroidota</taxon>
        <taxon>Flavobacteriia</taxon>
        <taxon>Flavobacteriales</taxon>
        <taxon>Flavobacteriaceae</taxon>
        <taxon>Flavobacterium</taxon>
    </lineage>
</organism>
<gene>
    <name evidence="1" type="ORF">DOS84_18800</name>
</gene>
<dbReference type="InterPro" id="IPR001969">
    <property type="entry name" value="Aspartic_peptidase_AS"/>
</dbReference>
<dbReference type="AlphaFoldDB" id="A0A2W7TN12"/>
<dbReference type="GO" id="GO:0004190">
    <property type="term" value="F:aspartic-type endopeptidase activity"/>
    <property type="evidence" value="ECO:0007669"/>
    <property type="project" value="InterPro"/>
</dbReference>
<dbReference type="OrthoDB" id="1445522at2"/>
<dbReference type="Pfam" id="PF13975">
    <property type="entry name" value="gag-asp_proteas"/>
    <property type="match status" value="1"/>
</dbReference>
<dbReference type="GO" id="GO:0006508">
    <property type="term" value="P:proteolysis"/>
    <property type="evidence" value="ECO:0007669"/>
    <property type="project" value="InterPro"/>
</dbReference>
<keyword evidence="2" id="KW-1185">Reference proteome</keyword>
<accession>A0A2W7TN12</accession>
<dbReference type="EMBL" id="QKXH01000020">
    <property type="protein sequence ID" value="PZX91833.1"/>
    <property type="molecule type" value="Genomic_DNA"/>
</dbReference>
<dbReference type="InterPro" id="IPR034122">
    <property type="entry name" value="Retropepsin-like_bacterial"/>
</dbReference>